<name>A0A078RVY0_BACUN</name>
<dbReference type="Proteomes" id="UP000028013">
    <property type="component" value="Unassembled WGS sequence"/>
</dbReference>
<evidence type="ECO:0000259" key="2">
    <source>
        <dbReference type="PROSITE" id="PS51724"/>
    </source>
</evidence>
<gene>
    <name evidence="3" type="ORF">M094_2358</name>
</gene>
<feature type="transmembrane region" description="Helical" evidence="1">
    <location>
        <begin position="174"/>
        <end position="191"/>
    </location>
</feature>
<keyword evidence="1" id="KW-0812">Transmembrane</keyword>
<dbReference type="Pfam" id="PF05036">
    <property type="entry name" value="SPOR"/>
    <property type="match status" value="1"/>
</dbReference>
<dbReference type="RefSeq" id="WP_005825483.1">
    <property type="nucleotide sequence ID" value="NZ_JNHN01000179.1"/>
</dbReference>
<keyword evidence="1" id="KW-1133">Transmembrane helix</keyword>
<dbReference type="SUPFAM" id="SSF110997">
    <property type="entry name" value="Sporulation related repeat"/>
    <property type="match status" value="1"/>
</dbReference>
<protein>
    <submittedName>
        <fullName evidence="3">Sporulation related domain protein</fullName>
    </submittedName>
</protein>
<keyword evidence="1" id="KW-0472">Membrane</keyword>
<dbReference type="InterPro" id="IPR041268">
    <property type="entry name" value="HU-CCDC81_bac_2"/>
</dbReference>
<evidence type="ECO:0000256" key="1">
    <source>
        <dbReference type="SAM" id="Phobius"/>
    </source>
</evidence>
<dbReference type="InterPro" id="IPR040495">
    <property type="entry name" value="HU-CCDC81_bac_1"/>
</dbReference>
<reference evidence="3 4" key="1">
    <citation type="submission" date="2014-04" db="EMBL/GenBank/DDBJ databases">
        <authorList>
            <person name="Sears C."/>
            <person name="Carroll K."/>
            <person name="Sack B.R."/>
            <person name="Qadri F."/>
            <person name="Myers L.L."/>
            <person name="Chung G.-T."/>
            <person name="Escheverria P."/>
            <person name="Fraser C.M."/>
            <person name="Sadzewicz L."/>
            <person name="Shefchek K.A."/>
            <person name="Tallon L."/>
            <person name="Das S.P."/>
            <person name="Daugherty S."/>
            <person name="Mongodin E.F."/>
        </authorList>
    </citation>
    <scope>NUCLEOTIDE SEQUENCE [LARGE SCALE GENOMIC DNA]</scope>
    <source>
        <strain evidence="3 4">3978 T3 ii</strain>
    </source>
</reference>
<dbReference type="Gene3D" id="3.30.70.1070">
    <property type="entry name" value="Sporulation related repeat"/>
    <property type="match status" value="1"/>
</dbReference>
<feature type="domain" description="SPOR" evidence="2">
    <location>
        <begin position="307"/>
        <end position="383"/>
    </location>
</feature>
<dbReference type="InterPro" id="IPR036680">
    <property type="entry name" value="SPOR-like_sf"/>
</dbReference>
<dbReference type="GeneID" id="99752357"/>
<dbReference type="AlphaFoldDB" id="A0A078RVY0"/>
<comment type="caution">
    <text evidence="3">The sequence shown here is derived from an EMBL/GenBank/DDBJ whole genome shotgun (WGS) entry which is preliminary data.</text>
</comment>
<organism evidence="3 4">
    <name type="scientific">Bacteroides uniformis str. 3978 T3 ii</name>
    <dbReference type="NCBI Taxonomy" id="1339349"/>
    <lineage>
        <taxon>Bacteria</taxon>
        <taxon>Pseudomonadati</taxon>
        <taxon>Bacteroidota</taxon>
        <taxon>Bacteroidia</taxon>
        <taxon>Bacteroidales</taxon>
        <taxon>Bacteroidaceae</taxon>
        <taxon>Bacteroides</taxon>
    </lineage>
</organism>
<dbReference type="Pfam" id="PF18174">
    <property type="entry name" value="HU-CCDC81_bac_1"/>
    <property type="match status" value="1"/>
</dbReference>
<accession>A0A078RVY0</accession>
<dbReference type="PATRIC" id="fig|1339349.3.peg.3476"/>
<dbReference type="Pfam" id="PF18175">
    <property type="entry name" value="HU-CCDC81_bac_2"/>
    <property type="match status" value="1"/>
</dbReference>
<dbReference type="PROSITE" id="PS51724">
    <property type="entry name" value="SPOR"/>
    <property type="match status" value="1"/>
</dbReference>
<evidence type="ECO:0000313" key="4">
    <source>
        <dbReference type="Proteomes" id="UP000028013"/>
    </source>
</evidence>
<evidence type="ECO:0000313" key="3">
    <source>
        <dbReference type="EMBL" id="KDS48670.1"/>
    </source>
</evidence>
<dbReference type="GO" id="GO:0042834">
    <property type="term" value="F:peptidoglycan binding"/>
    <property type="evidence" value="ECO:0007669"/>
    <property type="project" value="InterPro"/>
</dbReference>
<proteinExistence type="predicted"/>
<sequence>MIELAQHIEVLLLENDCVIVPGLGGFVAHYTPAMRVAEENVFLPPTRIIGFNPQLKMNDGLLVQSYMAVYDTDFSDATRIVEKEVAHIFTALHEEGKVDLPNIGELRYSIHGIYDFVPYDHKITTPYLYGLDSFEMQELAELKKPYMEKTIRYSVPVVPEDKKRRFEIKFNRSYLSNAVAMIAVVALFFFLSTPIENTEVVEGNYAQLLPNELFEMIEKESLAINPIVVSRKADTPKASAQKNTGQKAKKKVVPVAVREVKVGQANAQNAPVVSQPKQQAAEVSSSTSVTTKSEIQKTTAGTVAPSLVSAQKYHVIIASVGTEKDAEAMAKQLIEKGYPHAKAIVGDGKMRVSIESCGTETEAYQALNRVRQNETYKNAWVLKK</sequence>
<dbReference type="EMBL" id="JNHN01000179">
    <property type="protein sequence ID" value="KDS48670.1"/>
    <property type="molecule type" value="Genomic_DNA"/>
</dbReference>
<dbReference type="InterPro" id="IPR007730">
    <property type="entry name" value="SPOR-like_dom"/>
</dbReference>